<feature type="signal peptide" evidence="3">
    <location>
        <begin position="1"/>
        <end position="17"/>
    </location>
</feature>
<sequence>MLERVLLLLSSLPLCYGLNCYQCGVFLSAPTSNCQGAPKNISCDPDHFGCLSINGKNKDGTFYVEKRCAEKSDTRTPGCVEIGIQGISAQQCFCEGDLCNSTRESFSYTTFFMTVFSLFLFTFGRN</sequence>
<evidence type="ECO:0008006" key="6">
    <source>
        <dbReference type="Google" id="ProtNLM"/>
    </source>
</evidence>
<evidence type="ECO:0000256" key="3">
    <source>
        <dbReference type="SAM" id="SignalP"/>
    </source>
</evidence>
<reference evidence="4 5" key="1">
    <citation type="submission" date="2023-08" db="EMBL/GenBank/DDBJ databases">
        <title>A Necator americanus chromosomal reference genome.</title>
        <authorList>
            <person name="Ilik V."/>
            <person name="Petrzelkova K.J."/>
            <person name="Pardy F."/>
            <person name="Fuh T."/>
            <person name="Niatou-Singa F.S."/>
            <person name="Gouil Q."/>
            <person name="Baker L."/>
            <person name="Ritchie M.E."/>
            <person name="Jex A.R."/>
            <person name="Gazzola D."/>
            <person name="Li H."/>
            <person name="Toshio Fujiwara R."/>
            <person name="Zhan B."/>
            <person name="Aroian R.V."/>
            <person name="Pafco B."/>
            <person name="Schwarz E.M."/>
        </authorList>
    </citation>
    <scope>NUCLEOTIDE SEQUENCE [LARGE SCALE GENOMIC DNA]</scope>
    <source>
        <strain evidence="4 5">Aroian</strain>
        <tissue evidence="4">Whole animal</tissue>
    </source>
</reference>
<organism evidence="4 5">
    <name type="scientific">Necator americanus</name>
    <name type="common">Human hookworm</name>
    <dbReference type="NCBI Taxonomy" id="51031"/>
    <lineage>
        <taxon>Eukaryota</taxon>
        <taxon>Metazoa</taxon>
        <taxon>Ecdysozoa</taxon>
        <taxon>Nematoda</taxon>
        <taxon>Chromadorea</taxon>
        <taxon>Rhabditida</taxon>
        <taxon>Rhabditina</taxon>
        <taxon>Rhabditomorpha</taxon>
        <taxon>Strongyloidea</taxon>
        <taxon>Ancylostomatidae</taxon>
        <taxon>Bunostominae</taxon>
        <taxon>Necator</taxon>
    </lineage>
</organism>
<evidence type="ECO:0000256" key="2">
    <source>
        <dbReference type="ARBA" id="ARBA00023180"/>
    </source>
</evidence>
<dbReference type="InterPro" id="IPR045860">
    <property type="entry name" value="Snake_toxin-like_sf"/>
</dbReference>
<evidence type="ECO:0000313" key="4">
    <source>
        <dbReference type="EMBL" id="KAK6757939.1"/>
    </source>
</evidence>
<keyword evidence="2" id="KW-0325">Glycoprotein</keyword>
<dbReference type="Pfam" id="PF17064">
    <property type="entry name" value="QVR"/>
    <property type="match status" value="1"/>
</dbReference>
<keyword evidence="1 3" id="KW-0732">Signal</keyword>
<evidence type="ECO:0000313" key="5">
    <source>
        <dbReference type="Proteomes" id="UP001303046"/>
    </source>
</evidence>
<evidence type="ECO:0000256" key="1">
    <source>
        <dbReference type="ARBA" id="ARBA00022729"/>
    </source>
</evidence>
<dbReference type="EMBL" id="JAVFWL010000005">
    <property type="protein sequence ID" value="KAK6757939.1"/>
    <property type="molecule type" value="Genomic_DNA"/>
</dbReference>
<protein>
    <recommendedName>
        <fullName evidence="6">Protein quiver</fullName>
    </recommendedName>
</protein>
<name>A0ABR1E5H6_NECAM</name>
<dbReference type="CDD" id="cd00117">
    <property type="entry name" value="TFP"/>
    <property type="match status" value="1"/>
</dbReference>
<accession>A0ABR1E5H6</accession>
<proteinExistence type="predicted"/>
<keyword evidence="5" id="KW-1185">Reference proteome</keyword>
<comment type="caution">
    <text evidence="4">The sequence shown here is derived from an EMBL/GenBank/DDBJ whole genome shotgun (WGS) entry which is preliminary data.</text>
</comment>
<dbReference type="SUPFAM" id="SSF57302">
    <property type="entry name" value="Snake toxin-like"/>
    <property type="match status" value="1"/>
</dbReference>
<dbReference type="Gene3D" id="2.10.60.10">
    <property type="entry name" value="CD59"/>
    <property type="match status" value="1"/>
</dbReference>
<feature type="chain" id="PRO_5046694423" description="Protein quiver" evidence="3">
    <location>
        <begin position="18"/>
        <end position="126"/>
    </location>
</feature>
<dbReference type="InterPro" id="IPR031424">
    <property type="entry name" value="QVR-like"/>
</dbReference>
<dbReference type="Proteomes" id="UP001303046">
    <property type="component" value="Unassembled WGS sequence"/>
</dbReference>
<gene>
    <name evidence="4" type="primary">Necator_chrV.g20432</name>
    <name evidence="4" type="ORF">RB195_015639</name>
</gene>